<evidence type="ECO:0000313" key="1">
    <source>
        <dbReference type="EMBL" id="MDX7989471.1"/>
    </source>
</evidence>
<gene>
    <name evidence="1" type="ORF">FE392_19655</name>
</gene>
<evidence type="ECO:0008006" key="3">
    <source>
        <dbReference type="Google" id="ProtNLM"/>
    </source>
</evidence>
<evidence type="ECO:0000313" key="2">
    <source>
        <dbReference type="Proteomes" id="UP001271890"/>
    </source>
</evidence>
<keyword evidence="2" id="KW-1185">Reference proteome</keyword>
<dbReference type="EMBL" id="VCDN01000182">
    <property type="protein sequence ID" value="MDX7989471.1"/>
    <property type="molecule type" value="Genomic_DNA"/>
</dbReference>
<reference evidence="2" key="1">
    <citation type="journal article" date="2024" name="Toxins">
        <title>Genome Sequence Analysis of Native Xenorhabdus Strains Isolated from Entomopathogenic Nematodes in Argentina.</title>
        <authorList>
            <person name="Palma L."/>
            <person name="Frizzo L."/>
            <person name="Kaiser S."/>
            <person name="Berry C."/>
            <person name="Caballero P."/>
            <person name="Bode H.B."/>
            <person name="Del Valle E.E."/>
        </authorList>
    </citation>
    <scope>NUCLEOTIDE SEQUENCE [LARGE SCALE GENOMIC DNA]</scope>
    <source>
        <strain evidence="2">12</strain>
    </source>
</reference>
<proteinExistence type="predicted"/>
<accession>A0ABU4SFH1</accession>
<sequence>MRDARFVTKRGSNANGAWVIWSDGAIELSGLGHPVAGLATINFPIELPGTSQYISIAEYLASDYGNDNTNVVHVTLIIRDTLTRTGFQARCQMFDGSISGSSFSWRLYYAPF</sequence>
<organism evidence="1 2">
    <name type="scientific">Xenorhabdus santafensis</name>
    <dbReference type="NCBI Taxonomy" id="2582833"/>
    <lineage>
        <taxon>Bacteria</taxon>
        <taxon>Pseudomonadati</taxon>
        <taxon>Pseudomonadota</taxon>
        <taxon>Gammaproteobacteria</taxon>
        <taxon>Enterobacterales</taxon>
        <taxon>Morganellaceae</taxon>
        <taxon>Xenorhabdus</taxon>
    </lineage>
</organism>
<comment type="caution">
    <text evidence="1">The sequence shown here is derived from an EMBL/GenBank/DDBJ whole genome shotgun (WGS) entry which is preliminary data.</text>
</comment>
<protein>
    <recommendedName>
        <fullName evidence="3">Bacteriophage protein</fullName>
    </recommendedName>
</protein>
<dbReference type="Proteomes" id="UP001271890">
    <property type="component" value="Unassembled WGS sequence"/>
</dbReference>
<name>A0ABU4SFH1_9GAMM</name>